<dbReference type="Proteomes" id="UP000663866">
    <property type="component" value="Unassembled WGS sequence"/>
</dbReference>
<dbReference type="EMBL" id="CAJNOV010013462">
    <property type="protein sequence ID" value="CAF1522609.1"/>
    <property type="molecule type" value="Genomic_DNA"/>
</dbReference>
<name>A0A815BT14_9BILA</name>
<evidence type="ECO:0000313" key="7">
    <source>
        <dbReference type="Proteomes" id="UP000663866"/>
    </source>
</evidence>
<dbReference type="AlphaFoldDB" id="A0A815BT14"/>
<reference evidence="1" key="1">
    <citation type="submission" date="2021-02" db="EMBL/GenBank/DDBJ databases">
        <authorList>
            <person name="Nowell W R."/>
        </authorList>
    </citation>
    <scope>NUCLEOTIDE SEQUENCE</scope>
</reference>
<keyword evidence="7" id="KW-1185">Reference proteome</keyword>
<evidence type="ECO:0000313" key="3">
    <source>
        <dbReference type="EMBL" id="CAF2096080.1"/>
    </source>
</evidence>
<evidence type="ECO:0000313" key="6">
    <source>
        <dbReference type="Proteomes" id="UP000663834"/>
    </source>
</evidence>
<evidence type="ECO:0008006" key="8">
    <source>
        <dbReference type="Google" id="ProtNLM"/>
    </source>
</evidence>
<proteinExistence type="predicted"/>
<dbReference type="PANTHER" id="PTHR10779">
    <property type="entry name" value="DYNEIN LIGHT CHAIN ROADBLOCK"/>
    <property type="match status" value="1"/>
</dbReference>
<evidence type="ECO:0000313" key="4">
    <source>
        <dbReference type="EMBL" id="CAF2192722.1"/>
    </source>
</evidence>
<dbReference type="EMBL" id="CAJNRF010016336">
    <property type="protein sequence ID" value="CAF2192722.1"/>
    <property type="molecule type" value="Genomic_DNA"/>
</dbReference>
<dbReference type="EMBL" id="CAJNOW010000370">
    <property type="protein sequence ID" value="CAF1273735.1"/>
    <property type="molecule type" value="Genomic_DNA"/>
</dbReference>
<evidence type="ECO:0000313" key="1">
    <source>
        <dbReference type="EMBL" id="CAF1273735.1"/>
    </source>
</evidence>
<evidence type="ECO:0000313" key="5">
    <source>
        <dbReference type="EMBL" id="CAF3752770.1"/>
    </source>
</evidence>
<dbReference type="EMBL" id="CAJNRE010010799">
    <property type="protein sequence ID" value="CAF2096080.1"/>
    <property type="molecule type" value="Genomic_DNA"/>
</dbReference>
<dbReference type="OrthoDB" id="9985637at2759"/>
<dbReference type="Proteomes" id="UP000663824">
    <property type="component" value="Unassembled WGS sequence"/>
</dbReference>
<comment type="caution">
    <text evidence="1">The sequence shown here is derived from an EMBL/GenBank/DDBJ whole genome shotgun (WGS) entry which is preliminary data.</text>
</comment>
<protein>
    <recommendedName>
        <fullName evidence="8">Roadblock/LAMTOR2 domain-containing protein</fullName>
    </recommendedName>
</protein>
<sequence>MENSPNIDVSPMEEVMLKRILANPTVEGVIVTNEQRQLQYTSLDNNITFFIASKLLPFGDIARSVIRDIDPDDNLLTFRLRTREKEMMVITPVDGMQVIGIQKITSSSSILAKQKQKQKNDYIDNFAHEDLMQNERERTGSITE</sequence>
<evidence type="ECO:0000313" key="2">
    <source>
        <dbReference type="EMBL" id="CAF1522609.1"/>
    </source>
</evidence>
<dbReference type="Proteomes" id="UP000663855">
    <property type="component" value="Unassembled WGS sequence"/>
</dbReference>
<dbReference type="SUPFAM" id="SSF103196">
    <property type="entry name" value="Roadblock/LC7 domain"/>
    <property type="match status" value="1"/>
</dbReference>
<dbReference type="Proteomes" id="UP000663834">
    <property type="component" value="Unassembled WGS sequence"/>
</dbReference>
<organism evidence="1 6">
    <name type="scientific">Rotaria magnacalcarata</name>
    <dbReference type="NCBI Taxonomy" id="392030"/>
    <lineage>
        <taxon>Eukaryota</taxon>
        <taxon>Metazoa</taxon>
        <taxon>Spiralia</taxon>
        <taxon>Gnathifera</taxon>
        <taxon>Rotifera</taxon>
        <taxon>Eurotatoria</taxon>
        <taxon>Bdelloidea</taxon>
        <taxon>Philodinida</taxon>
        <taxon>Philodinidae</taxon>
        <taxon>Rotaria</taxon>
    </lineage>
</organism>
<dbReference type="Gene3D" id="3.30.450.30">
    <property type="entry name" value="Dynein light chain 2a, cytoplasmic"/>
    <property type="match status" value="1"/>
</dbReference>
<gene>
    <name evidence="2" type="ORF">CJN711_LOCUS28502</name>
    <name evidence="1" type="ORF">KQP761_LOCUS3422</name>
    <name evidence="3" type="ORF">MBJ925_LOCUS21426</name>
    <name evidence="5" type="ORF">OVN521_LOCUS1229</name>
    <name evidence="4" type="ORF">WKI299_LOCUS34064</name>
</gene>
<dbReference type="Proteomes" id="UP000663856">
    <property type="component" value="Unassembled WGS sequence"/>
</dbReference>
<dbReference type="EMBL" id="CAJOBG010000080">
    <property type="protein sequence ID" value="CAF3752770.1"/>
    <property type="molecule type" value="Genomic_DNA"/>
</dbReference>
<accession>A0A815BT14</accession>